<sequence length="427" mass="46727">MKLLALGVDHRSAPTSIREALAFDGPKLARGLDTLAEAYPGSEFVILSTCNRVEIYAAGAPEEVPDLEALTDFLSTFHAVPVERFASHLVSVQDNEAVAHLFRVAASLESLVLGEGQILGQVKEAYQAAIKNRTVNSILHHVFQNAARVGKKVREETGLDQGKLSIASVAVDVAKGVFDTFSDKTMLVIGAGKMGDLTLQHLKALKPGRILVSNRSPERAEAAAARWGGKAVPFDELFLALKEADVVVSTTAAEEPIVTYDQYLRVQHARRNRLALILDIAIPRDFDPKIGDLEEVYLYNVDDLRAQAEQNRGRRQKGVDPATAIIERETAACCAALRHQRHAGAVLRQLGDHADAIRRREFDALCNARPALNQADRDAIAHMMARFQNQLLHQPRATLRSAASEPATEHPHTLLNAVRHLFGLADI</sequence>
<dbReference type="InterPro" id="IPR015895">
    <property type="entry name" value="4pyrrol_synth_GluRdtase_N"/>
</dbReference>
<dbReference type="FunFam" id="3.30.460.30:FF:000001">
    <property type="entry name" value="Glutamyl-tRNA reductase"/>
    <property type="match status" value="1"/>
</dbReference>
<feature type="active site" description="Nucleophile" evidence="9 10">
    <location>
        <position position="50"/>
    </location>
</feature>
<dbReference type="PROSITE" id="PS00747">
    <property type="entry name" value="GLUTR"/>
    <property type="match status" value="1"/>
</dbReference>
<dbReference type="InterPro" id="IPR036291">
    <property type="entry name" value="NAD(P)-bd_dom_sf"/>
</dbReference>
<reference evidence="18" key="1">
    <citation type="submission" date="2024-05" db="EMBL/GenBank/DDBJ databases">
        <title>Planctomycetes of the genus Singulisphaera possess chitinolytic capabilities.</title>
        <authorList>
            <person name="Ivanova A."/>
        </authorList>
    </citation>
    <scope>NUCLEOTIDE SEQUENCE</scope>
    <source>
        <strain evidence="18">Ch08T</strain>
    </source>
</reference>
<evidence type="ECO:0000256" key="3">
    <source>
        <dbReference type="ARBA" id="ARBA00012970"/>
    </source>
</evidence>
<dbReference type="NCBIfam" id="TIGR01035">
    <property type="entry name" value="hemA"/>
    <property type="match status" value="1"/>
</dbReference>
<feature type="binding site" evidence="9 11">
    <location>
        <position position="110"/>
    </location>
    <ligand>
        <name>substrate</name>
    </ligand>
</feature>
<dbReference type="HAMAP" id="MF_00087">
    <property type="entry name" value="Glu_tRNA_reductase"/>
    <property type="match status" value="1"/>
</dbReference>
<keyword evidence="5 9" id="KW-0560">Oxidoreductase</keyword>
<dbReference type="SUPFAM" id="SSF69742">
    <property type="entry name" value="Glutamyl tRNA-reductase catalytic, N-terminal domain"/>
    <property type="match status" value="1"/>
</dbReference>
<organism evidence="18">
    <name type="scientific">Singulisphaera sp. Ch08</name>
    <dbReference type="NCBI Taxonomy" id="3120278"/>
    <lineage>
        <taxon>Bacteria</taxon>
        <taxon>Pseudomonadati</taxon>
        <taxon>Planctomycetota</taxon>
        <taxon>Planctomycetia</taxon>
        <taxon>Isosphaerales</taxon>
        <taxon>Isosphaeraceae</taxon>
        <taxon>Singulisphaera</taxon>
    </lineage>
</organism>
<dbReference type="InterPro" id="IPR000343">
    <property type="entry name" value="4pyrrol_synth_GluRdtase"/>
</dbReference>
<dbReference type="EMBL" id="CP155447">
    <property type="protein sequence ID" value="XBH05310.1"/>
    <property type="molecule type" value="Genomic_DNA"/>
</dbReference>
<dbReference type="PANTHER" id="PTHR43013:SF1">
    <property type="entry name" value="GLUTAMYL-TRNA REDUCTASE"/>
    <property type="match status" value="1"/>
</dbReference>
<dbReference type="PANTHER" id="PTHR43013">
    <property type="entry name" value="GLUTAMYL-TRNA REDUCTASE"/>
    <property type="match status" value="1"/>
</dbReference>
<comment type="function">
    <text evidence="9">Catalyzes the NADPH-dependent reduction of glutamyl-tRNA(Glu) to glutamate 1-semialdehyde (GSA).</text>
</comment>
<evidence type="ECO:0000256" key="6">
    <source>
        <dbReference type="ARBA" id="ARBA00023244"/>
    </source>
</evidence>
<evidence type="ECO:0000256" key="4">
    <source>
        <dbReference type="ARBA" id="ARBA00022857"/>
    </source>
</evidence>
<dbReference type="GO" id="GO:0019353">
    <property type="term" value="P:protoporphyrinogen IX biosynthetic process from glutamate"/>
    <property type="evidence" value="ECO:0007669"/>
    <property type="project" value="TreeGrafter"/>
</dbReference>
<dbReference type="GO" id="GO:0050661">
    <property type="term" value="F:NADP binding"/>
    <property type="evidence" value="ECO:0007669"/>
    <property type="project" value="InterPro"/>
</dbReference>
<dbReference type="GO" id="GO:0008883">
    <property type="term" value="F:glutamyl-tRNA reductase activity"/>
    <property type="evidence" value="ECO:0007669"/>
    <property type="project" value="UniProtKB-UniRule"/>
</dbReference>
<proteinExistence type="inferred from homology"/>
<comment type="similarity">
    <text evidence="2 9 14">Belongs to the glutamyl-tRNA reductase family.</text>
</comment>
<feature type="binding site" evidence="9 11">
    <location>
        <begin position="49"/>
        <end position="52"/>
    </location>
    <ligand>
        <name>substrate</name>
    </ligand>
</feature>
<dbReference type="CDD" id="cd05213">
    <property type="entry name" value="NAD_bind_Glutamyl_tRNA_reduct"/>
    <property type="match status" value="1"/>
</dbReference>
<dbReference type="AlphaFoldDB" id="A0AAU7CJI1"/>
<dbReference type="FunFam" id="3.40.50.720:FF:000031">
    <property type="entry name" value="Glutamyl-tRNA reductase"/>
    <property type="match status" value="1"/>
</dbReference>
<evidence type="ECO:0000256" key="11">
    <source>
        <dbReference type="PIRSR" id="PIRSR000445-2"/>
    </source>
</evidence>
<keyword evidence="4 9" id="KW-0521">NADP</keyword>
<evidence type="ECO:0000256" key="7">
    <source>
        <dbReference type="ARBA" id="ARBA00047464"/>
    </source>
</evidence>
<dbReference type="InterPro" id="IPR018214">
    <property type="entry name" value="GluRdtase_CS"/>
</dbReference>
<evidence type="ECO:0000256" key="13">
    <source>
        <dbReference type="PIRSR" id="PIRSR000445-4"/>
    </source>
</evidence>
<dbReference type="InterPro" id="IPR015896">
    <property type="entry name" value="4pyrrol_synth_GluRdtase_dimer"/>
</dbReference>
<evidence type="ECO:0000256" key="10">
    <source>
        <dbReference type="PIRSR" id="PIRSR000445-1"/>
    </source>
</evidence>
<dbReference type="InterPro" id="IPR036343">
    <property type="entry name" value="GluRdtase_N_sf"/>
</dbReference>
<feature type="binding site" evidence="9 12">
    <location>
        <begin position="190"/>
        <end position="195"/>
    </location>
    <ligand>
        <name>NADP(+)</name>
        <dbReference type="ChEBI" id="CHEBI:58349"/>
    </ligand>
</feature>
<dbReference type="InterPro" id="IPR006151">
    <property type="entry name" value="Shikm_DH/Glu-tRNA_Rdtase"/>
</dbReference>
<dbReference type="SUPFAM" id="SSF69075">
    <property type="entry name" value="Glutamyl tRNA-reductase dimerization domain"/>
    <property type="match status" value="1"/>
</dbReference>
<comment type="domain">
    <text evidence="9">Possesses an unusual extended V-shaped dimeric structure with each monomer consisting of three distinct domains arranged along a curved 'spinal' alpha-helix. The N-terminal catalytic domain specifically recognizes the glutamate moiety of the substrate. The second domain is the NADPH-binding domain, and the third C-terminal domain is responsible for dimerization.</text>
</comment>
<evidence type="ECO:0000256" key="12">
    <source>
        <dbReference type="PIRSR" id="PIRSR000445-3"/>
    </source>
</evidence>
<evidence type="ECO:0000259" key="16">
    <source>
        <dbReference type="Pfam" id="PF01488"/>
    </source>
</evidence>
<evidence type="ECO:0000256" key="1">
    <source>
        <dbReference type="ARBA" id="ARBA00005059"/>
    </source>
</evidence>
<gene>
    <name evidence="9 18" type="primary">hemA</name>
    <name evidence="18" type="ORF">V5E97_04640</name>
</gene>
<feature type="binding site" evidence="9 11">
    <location>
        <begin position="115"/>
        <end position="117"/>
    </location>
    <ligand>
        <name>substrate</name>
    </ligand>
</feature>
<comment type="miscellaneous">
    <text evidence="9">During catalysis, the active site Cys acts as a nucleophile attacking the alpha-carbonyl group of tRNA-bound glutamate with the formation of a thioester intermediate between enzyme and glutamate, and the concomitant release of tRNA(Glu). The thioester intermediate is finally reduced by direct hydride transfer from NADPH, to form the product GSA.</text>
</comment>
<feature type="site" description="Important for activity" evidence="9 13">
    <location>
        <position position="100"/>
    </location>
</feature>
<feature type="domain" description="Tetrapyrrole biosynthesis glutamyl-tRNA reductase dimerisation" evidence="15">
    <location>
        <begin position="322"/>
        <end position="424"/>
    </location>
</feature>
<evidence type="ECO:0000256" key="14">
    <source>
        <dbReference type="RuleBase" id="RU000584"/>
    </source>
</evidence>
<dbReference type="Pfam" id="PF01488">
    <property type="entry name" value="Shikimate_DH"/>
    <property type="match status" value="1"/>
</dbReference>
<dbReference type="SUPFAM" id="SSF51735">
    <property type="entry name" value="NAD(P)-binding Rossmann-fold domains"/>
    <property type="match status" value="1"/>
</dbReference>
<accession>A0AAU7CJI1</accession>
<dbReference type="RefSeq" id="WP_406698126.1">
    <property type="nucleotide sequence ID" value="NZ_CP155447.1"/>
</dbReference>
<evidence type="ECO:0000256" key="5">
    <source>
        <dbReference type="ARBA" id="ARBA00023002"/>
    </source>
</evidence>
<dbReference type="Pfam" id="PF00745">
    <property type="entry name" value="GlutR_dimer"/>
    <property type="match status" value="1"/>
</dbReference>
<evidence type="ECO:0000259" key="17">
    <source>
        <dbReference type="Pfam" id="PF05201"/>
    </source>
</evidence>
<dbReference type="InterPro" id="IPR036453">
    <property type="entry name" value="GluRdtase_dimer_dom_sf"/>
</dbReference>
<feature type="domain" description="Glutamyl-tRNA reductase N-terminal" evidence="17">
    <location>
        <begin position="6"/>
        <end position="157"/>
    </location>
</feature>
<comment type="subunit">
    <text evidence="9">Homodimer.</text>
</comment>
<evidence type="ECO:0000256" key="8">
    <source>
        <dbReference type="ARBA" id="ARBA00068659"/>
    </source>
</evidence>
<dbReference type="PIRSF" id="PIRSF000445">
    <property type="entry name" value="4pyrrol_synth_GluRdtase"/>
    <property type="match status" value="1"/>
</dbReference>
<protein>
    <recommendedName>
        <fullName evidence="8 9">Glutamyl-tRNA reductase</fullName>
        <shortName evidence="9">GluTR</shortName>
        <ecNumber evidence="3 9">1.2.1.70</ecNumber>
    </recommendedName>
</protein>
<dbReference type="EC" id="1.2.1.70" evidence="3 9"/>
<evidence type="ECO:0000313" key="18">
    <source>
        <dbReference type="EMBL" id="XBH05310.1"/>
    </source>
</evidence>
<dbReference type="Pfam" id="PF05201">
    <property type="entry name" value="GlutR_N"/>
    <property type="match status" value="1"/>
</dbReference>
<comment type="catalytic activity">
    <reaction evidence="7 9 14">
        <text>(S)-4-amino-5-oxopentanoate + tRNA(Glu) + NADP(+) = L-glutamyl-tRNA(Glu) + NADPH + H(+)</text>
        <dbReference type="Rhea" id="RHEA:12344"/>
        <dbReference type="Rhea" id="RHEA-COMP:9663"/>
        <dbReference type="Rhea" id="RHEA-COMP:9680"/>
        <dbReference type="ChEBI" id="CHEBI:15378"/>
        <dbReference type="ChEBI" id="CHEBI:57501"/>
        <dbReference type="ChEBI" id="CHEBI:57783"/>
        <dbReference type="ChEBI" id="CHEBI:58349"/>
        <dbReference type="ChEBI" id="CHEBI:78442"/>
        <dbReference type="ChEBI" id="CHEBI:78520"/>
        <dbReference type="EC" id="1.2.1.70"/>
    </reaction>
</comment>
<evidence type="ECO:0000256" key="9">
    <source>
        <dbReference type="HAMAP-Rule" id="MF_00087"/>
    </source>
</evidence>
<feature type="binding site" evidence="9 11">
    <location>
        <position position="121"/>
    </location>
    <ligand>
        <name>substrate</name>
    </ligand>
</feature>
<evidence type="ECO:0000256" key="2">
    <source>
        <dbReference type="ARBA" id="ARBA00005916"/>
    </source>
</evidence>
<evidence type="ECO:0000259" key="15">
    <source>
        <dbReference type="Pfam" id="PF00745"/>
    </source>
</evidence>
<name>A0AAU7CJI1_9BACT</name>
<dbReference type="Gene3D" id="3.40.50.720">
    <property type="entry name" value="NAD(P)-binding Rossmann-like Domain"/>
    <property type="match status" value="1"/>
</dbReference>
<keyword evidence="6 9" id="KW-0627">Porphyrin biosynthesis</keyword>
<comment type="pathway">
    <text evidence="1 9 14">Porphyrin-containing compound metabolism; protoporphyrin-IX biosynthesis; 5-aminolevulinate from L-glutamyl-tRNA(Glu): step 1/2.</text>
</comment>
<feature type="domain" description="Quinate/shikimate 5-dehydrogenase/glutamyl-tRNA reductase" evidence="16">
    <location>
        <begin position="173"/>
        <end position="305"/>
    </location>
</feature>
<dbReference type="Gene3D" id="3.30.460.30">
    <property type="entry name" value="Glutamyl-tRNA reductase, N-terminal domain"/>
    <property type="match status" value="1"/>
</dbReference>